<protein>
    <submittedName>
        <fullName evidence="1">Uncharacterized protein</fullName>
    </submittedName>
</protein>
<dbReference type="RefSeq" id="WP_051385226.1">
    <property type="nucleotide sequence ID" value="NZ_AYGX02000064.1"/>
</dbReference>
<dbReference type="EMBL" id="AYGX02000064">
    <property type="protein sequence ID" value="KRO27870.1"/>
    <property type="molecule type" value="Genomic_DNA"/>
</dbReference>
<gene>
    <name evidence="1" type="ORF">DY78_GL002820</name>
</gene>
<reference evidence="1 2" key="1">
    <citation type="journal article" date="2015" name="Genome Announc.">
        <title>Expanding the biotechnology potential of lactobacilli through comparative genomics of 213 strains and associated genera.</title>
        <authorList>
            <person name="Sun Z."/>
            <person name="Harris H.M."/>
            <person name="McCann A."/>
            <person name="Guo C."/>
            <person name="Argimon S."/>
            <person name="Zhang W."/>
            <person name="Yang X."/>
            <person name="Jeffery I.B."/>
            <person name="Cooney J.C."/>
            <person name="Kagawa T.F."/>
            <person name="Liu W."/>
            <person name="Song Y."/>
            <person name="Salvetti E."/>
            <person name="Wrobel A."/>
            <person name="Rasinkangas P."/>
            <person name="Parkhill J."/>
            <person name="Rea M.C."/>
            <person name="O'Sullivan O."/>
            <person name="Ritari J."/>
            <person name="Douillard F.P."/>
            <person name="Paul Ross R."/>
            <person name="Yang R."/>
            <person name="Briner A.E."/>
            <person name="Felis G.E."/>
            <person name="de Vos W.M."/>
            <person name="Barrangou R."/>
            <person name="Klaenhammer T.R."/>
            <person name="Caufield P.W."/>
            <person name="Cui Y."/>
            <person name="Zhang H."/>
            <person name="O'Toole P.W."/>
        </authorList>
    </citation>
    <scope>NUCLEOTIDE SEQUENCE [LARGE SCALE GENOMIC DNA]</scope>
    <source>
        <strain evidence="1 2">DSM 21115</strain>
    </source>
</reference>
<proteinExistence type="predicted"/>
<comment type="caution">
    <text evidence="1">The sequence shown here is derived from an EMBL/GenBank/DDBJ whole genome shotgun (WGS) entry which is preliminary data.</text>
</comment>
<name>A0A0R2NQC7_9LACO</name>
<dbReference type="Proteomes" id="UP000050920">
    <property type="component" value="Unassembled WGS sequence"/>
</dbReference>
<sequence>MTENIFNNQRAIPAKLTAFGFQLDANIYTYEQPLLDQAFTLTVVVTLPNTVTTTLIDQETGAPYTLHLVTNNTGDFVARVRKQRYKPFKHSALNRMSLPRNKLAPSSNM</sequence>
<accession>A0A0R2NQC7</accession>
<evidence type="ECO:0000313" key="2">
    <source>
        <dbReference type="Proteomes" id="UP000050920"/>
    </source>
</evidence>
<organism evidence="1 2">
    <name type="scientific">Lactiplantibacillus fabifermentans DSM 21115</name>
    <dbReference type="NCBI Taxonomy" id="1413187"/>
    <lineage>
        <taxon>Bacteria</taxon>
        <taxon>Bacillati</taxon>
        <taxon>Bacillota</taxon>
        <taxon>Bacilli</taxon>
        <taxon>Lactobacillales</taxon>
        <taxon>Lactobacillaceae</taxon>
        <taxon>Lactiplantibacillus</taxon>
    </lineage>
</organism>
<keyword evidence="2" id="KW-1185">Reference proteome</keyword>
<dbReference type="AlphaFoldDB" id="A0A0R2NQC7"/>
<evidence type="ECO:0000313" key="1">
    <source>
        <dbReference type="EMBL" id="KRO27870.1"/>
    </source>
</evidence>